<dbReference type="Gene3D" id="3.40.50.620">
    <property type="entry name" value="HUPs"/>
    <property type="match status" value="2"/>
</dbReference>
<dbReference type="PRINTS" id="PR01438">
    <property type="entry name" value="UNVRSLSTRESS"/>
</dbReference>
<feature type="domain" description="UspA" evidence="2">
    <location>
        <begin position="225"/>
        <end position="274"/>
    </location>
</feature>
<evidence type="ECO:0000259" key="2">
    <source>
        <dbReference type="Pfam" id="PF00582"/>
    </source>
</evidence>
<evidence type="ECO:0000313" key="3">
    <source>
        <dbReference type="EMBL" id="MFD2696936.1"/>
    </source>
</evidence>
<gene>
    <name evidence="3" type="ORF">ACFSQ0_02940</name>
</gene>
<dbReference type="RefSeq" id="WP_379043884.1">
    <property type="nucleotide sequence ID" value="NZ_JBHULZ010000014.1"/>
</dbReference>
<name>A0ABW5SB76_9FLAO</name>
<proteinExistence type="inferred from homology"/>
<organism evidence="3 4">
    <name type="scientific">Mesonia sediminis</name>
    <dbReference type="NCBI Taxonomy" id="1703946"/>
    <lineage>
        <taxon>Bacteria</taxon>
        <taxon>Pseudomonadati</taxon>
        <taxon>Bacteroidota</taxon>
        <taxon>Flavobacteriia</taxon>
        <taxon>Flavobacteriales</taxon>
        <taxon>Flavobacteriaceae</taxon>
        <taxon>Mesonia</taxon>
    </lineage>
</organism>
<protein>
    <submittedName>
        <fullName evidence="3">Universal stress protein</fullName>
    </submittedName>
</protein>
<comment type="similarity">
    <text evidence="1">Belongs to the universal stress protein A family.</text>
</comment>
<comment type="caution">
    <text evidence="3">The sequence shown here is derived from an EMBL/GenBank/DDBJ whole genome shotgun (WGS) entry which is preliminary data.</text>
</comment>
<dbReference type="InterPro" id="IPR014729">
    <property type="entry name" value="Rossmann-like_a/b/a_fold"/>
</dbReference>
<feature type="domain" description="UspA" evidence="2">
    <location>
        <begin position="1"/>
        <end position="143"/>
    </location>
</feature>
<evidence type="ECO:0000313" key="4">
    <source>
        <dbReference type="Proteomes" id="UP001597357"/>
    </source>
</evidence>
<dbReference type="EMBL" id="JBHULZ010000014">
    <property type="protein sequence ID" value="MFD2696936.1"/>
    <property type="molecule type" value="Genomic_DNA"/>
</dbReference>
<dbReference type="CDD" id="cd00293">
    <property type="entry name" value="USP-like"/>
    <property type="match status" value="1"/>
</dbReference>
<dbReference type="Pfam" id="PF00582">
    <property type="entry name" value="Usp"/>
    <property type="match status" value="2"/>
</dbReference>
<dbReference type="InterPro" id="IPR006016">
    <property type="entry name" value="UspA"/>
</dbReference>
<reference evidence="4" key="1">
    <citation type="journal article" date="2019" name="Int. J. Syst. Evol. Microbiol.">
        <title>The Global Catalogue of Microorganisms (GCM) 10K type strain sequencing project: providing services to taxonomists for standard genome sequencing and annotation.</title>
        <authorList>
            <consortium name="The Broad Institute Genomics Platform"/>
            <consortium name="The Broad Institute Genome Sequencing Center for Infectious Disease"/>
            <person name="Wu L."/>
            <person name="Ma J."/>
        </authorList>
    </citation>
    <scope>NUCLEOTIDE SEQUENCE [LARGE SCALE GENOMIC DNA]</scope>
    <source>
        <strain evidence="4">KCTC 42255</strain>
    </source>
</reference>
<sequence length="280" mass="31465">MKKILVPTDFSDQAENALKVAAQLAKTYDAEIYLLHMLELPAQLIDPTLDGNPNSLPEAIYFMKLARKRFSDVLSSDYLDGLTVYETVQFNEAFEGIMTFSNENDVDLVVMGSHGASGFKEIFIGSNTEKVVRNSDIPVLVVKNELEVSKVKSMVYATDLMPKNRDSFLEAVNFAKKMDLEMHVVYINTANKFKTDEYINKKKAVFFKDVDFDNYSFDLYGAESIEKGILKFAAFKKASLIGVSTHGRKGIAHFLNGSISEDLVNHAKIPVITFKIKEQD</sequence>
<dbReference type="PANTHER" id="PTHR46268:SF6">
    <property type="entry name" value="UNIVERSAL STRESS PROTEIN UP12"/>
    <property type="match status" value="1"/>
</dbReference>
<accession>A0ABW5SB76</accession>
<evidence type="ECO:0000256" key="1">
    <source>
        <dbReference type="ARBA" id="ARBA00008791"/>
    </source>
</evidence>
<dbReference type="PANTHER" id="PTHR46268">
    <property type="entry name" value="STRESS RESPONSE PROTEIN NHAX"/>
    <property type="match status" value="1"/>
</dbReference>
<dbReference type="Proteomes" id="UP001597357">
    <property type="component" value="Unassembled WGS sequence"/>
</dbReference>
<dbReference type="SUPFAM" id="SSF52402">
    <property type="entry name" value="Adenine nucleotide alpha hydrolases-like"/>
    <property type="match status" value="2"/>
</dbReference>
<dbReference type="InterPro" id="IPR006015">
    <property type="entry name" value="Universal_stress_UspA"/>
</dbReference>
<keyword evidence="4" id="KW-1185">Reference proteome</keyword>